<keyword evidence="3" id="KW-0235">DNA replication</keyword>
<dbReference type="GO" id="GO:0003677">
    <property type="term" value="F:DNA binding"/>
    <property type="evidence" value="ECO:0007669"/>
    <property type="project" value="UniProtKB-KW"/>
</dbReference>
<evidence type="ECO:0000313" key="8">
    <source>
        <dbReference type="EMBL" id="KAF2704579.1"/>
    </source>
</evidence>
<comment type="similarity">
    <text evidence="2">Belongs to the ORC6 family.</text>
</comment>
<keyword evidence="4" id="KW-0238">DNA-binding</keyword>
<dbReference type="GO" id="GO:0005664">
    <property type="term" value="C:nuclear origin of replication recognition complex"/>
    <property type="evidence" value="ECO:0007669"/>
    <property type="project" value="InterPro"/>
</dbReference>
<proteinExistence type="inferred from homology"/>
<evidence type="ECO:0000313" key="9">
    <source>
        <dbReference type="Proteomes" id="UP000799428"/>
    </source>
</evidence>
<accession>A0A6G1JVE0</accession>
<protein>
    <recommendedName>
        <fullName evidence="7">ORC6 first cyclin-like domain-containing protein</fullName>
    </recommendedName>
</protein>
<evidence type="ECO:0000256" key="6">
    <source>
        <dbReference type="SAM" id="MobiDB-lite"/>
    </source>
</evidence>
<evidence type="ECO:0000256" key="2">
    <source>
        <dbReference type="ARBA" id="ARBA00010840"/>
    </source>
</evidence>
<dbReference type="AlphaFoldDB" id="A0A6G1JVE0"/>
<comment type="subcellular location">
    <subcellularLocation>
        <location evidence="1">Nucleus</location>
    </subcellularLocation>
</comment>
<feature type="compositionally biased region" description="Polar residues" evidence="6">
    <location>
        <begin position="110"/>
        <end position="125"/>
    </location>
</feature>
<sequence length="362" mass="40118">MSKASIEQALTGLIPTINGPIPPELVDLAVSLLARSRSVASSLKSEEEIARPYACAQLACERLKKRLNLPTITSRPPCPPRVYKKLYTYLESALPAPVNTRAPETPRKAATQSSAFARSAPNTPHTVKKTPGSAKKKAAAANEPPEWIMPTIRALLKEFSYPSAAPHVYTGIESTLPLLARMSAVAPETPSKRRGRPPAVPLPSVSDLPEVRVLGLIAVILFYVLSRMWDEDITPELFLKWQEAAVSTLRKSKVGKEFTDDQILEEIEQFMPMAQEEGWLQMEWFLNVTPQDMDQMEGVEITNGAKMAENGLGGGSKDNRSDYIGLGTMMQDTTDYLGERHQEDYKRWRAGIMARIERIEAS</sequence>
<dbReference type="GO" id="GO:0006260">
    <property type="term" value="P:DNA replication"/>
    <property type="evidence" value="ECO:0007669"/>
    <property type="project" value="UniProtKB-KW"/>
</dbReference>
<evidence type="ECO:0000259" key="7">
    <source>
        <dbReference type="Pfam" id="PF05460"/>
    </source>
</evidence>
<keyword evidence="5" id="KW-0539">Nucleus</keyword>
<keyword evidence="9" id="KW-1185">Reference proteome</keyword>
<evidence type="ECO:0000256" key="3">
    <source>
        <dbReference type="ARBA" id="ARBA00022705"/>
    </source>
</evidence>
<evidence type="ECO:0000256" key="1">
    <source>
        <dbReference type="ARBA" id="ARBA00004123"/>
    </source>
</evidence>
<feature type="domain" description="ORC6 first cyclin-like" evidence="7">
    <location>
        <begin position="10"/>
        <end position="94"/>
    </location>
</feature>
<dbReference type="InterPro" id="IPR008721">
    <property type="entry name" value="ORC6_cyclin_first"/>
</dbReference>
<dbReference type="OrthoDB" id="5367324at2759"/>
<feature type="region of interest" description="Disordered" evidence="6">
    <location>
        <begin position="98"/>
        <end position="140"/>
    </location>
</feature>
<organism evidence="8 9">
    <name type="scientific">Pleomassaria siparia CBS 279.74</name>
    <dbReference type="NCBI Taxonomy" id="1314801"/>
    <lineage>
        <taxon>Eukaryota</taxon>
        <taxon>Fungi</taxon>
        <taxon>Dikarya</taxon>
        <taxon>Ascomycota</taxon>
        <taxon>Pezizomycotina</taxon>
        <taxon>Dothideomycetes</taxon>
        <taxon>Pleosporomycetidae</taxon>
        <taxon>Pleosporales</taxon>
        <taxon>Pleomassariaceae</taxon>
        <taxon>Pleomassaria</taxon>
    </lineage>
</organism>
<dbReference type="Pfam" id="PF05460">
    <property type="entry name" value="ORC6"/>
    <property type="match status" value="1"/>
</dbReference>
<dbReference type="EMBL" id="MU005782">
    <property type="protein sequence ID" value="KAF2704579.1"/>
    <property type="molecule type" value="Genomic_DNA"/>
</dbReference>
<gene>
    <name evidence="8" type="ORF">K504DRAFT_389872</name>
</gene>
<evidence type="ECO:0000256" key="4">
    <source>
        <dbReference type="ARBA" id="ARBA00023125"/>
    </source>
</evidence>
<reference evidence="8" key="1">
    <citation type="journal article" date="2020" name="Stud. Mycol.">
        <title>101 Dothideomycetes genomes: a test case for predicting lifestyles and emergence of pathogens.</title>
        <authorList>
            <person name="Haridas S."/>
            <person name="Albert R."/>
            <person name="Binder M."/>
            <person name="Bloem J."/>
            <person name="Labutti K."/>
            <person name="Salamov A."/>
            <person name="Andreopoulos B."/>
            <person name="Baker S."/>
            <person name="Barry K."/>
            <person name="Bills G."/>
            <person name="Bluhm B."/>
            <person name="Cannon C."/>
            <person name="Castanera R."/>
            <person name="Culley D."/>
            <person name="Daum C."/>
            <person name="Ezra D."/>
            <person name="Gonzalez J."/>
            <person name="Henrissat B."/>
            <person name="Kuo A."/>
            <person name="Liang C."/>
            <person name="Lipzen A."/>
            <person name="Lutzoni F."/>
            <person name="Magnuson J."/>
            <person name="Mondo S."/>
            <person name="Nolan M."/>
            <person name="Ohm R."/>
            <person name="Pangilinan J."/>
            <person name="Park H.-J."/>
            <person name="Ramirez L."/>
            <person name="Alfaro M."/>
            <person name="Sun H."/>
            <person name="Tritt A."/>
            <person name="Yoshinaga Y."/>
            <person name="Zwiers L.-H."/>
            <person name="Turgeon B."/>
            <person name="Goodwin S."/>
            <person name="Spatafora J."/>
            <person name="Crous P."/>
            <person name="Grigoriev I."/>
        </authorList>
    </citation>
    <scope>NUCLEOTIDE SEQUENCE</scope>
    <source>
        <strain evidence="8">CBS 279.74</strain>
    </source>
</reference>
<dbReference type="Proteomes" id="UP000799428">
    <property type="component" value="Unassembled WGS sequence"/>
</dbReference>
<evidence type="ECO:0000256" key="5">
    <source>
        <dbReference type="ARBA" id="ARBA00023242"/>
    </source>
</evidence>
<name>A0A6G1JVE0_9PLEO</name>